<dbReference type="AlphaFoldDB" id="A0A151AG31"/>
<sequence>MSTVIEFTVPASSCALGRSLGNDPAALLELDRVVPTDDTVMPFFWVWNLDPEVFAAAAETEAAIEKLTVVDRVEEGTLFAARWNRESAGTLFAIVRSEGTLLEARATCEEWYFEVRFADRAATAEFRTFCRERDVPLVLHRLSTSCSPEPERYGLTAEQREALAVAYRRGYFEEPRGATLGDIAEELGISARAVAGRLRRGQATLLEHAGLTAFPA</sequence>
<gene>
    <name evidence="5" type="ORF">HAPAU_14550</name>
</gene>
<dbReference type="Gene3D" id="1.10.10.10">
    <property type="entry name" value="Winged helix-like DNA-binding domain superfamily/Winged helix DNA-binding domain"/>
    <property type="match status" value="1"/>
</dbReference>
<evidence type="ECO:0000256" key="1">
    <source>
        <dbReference type="ARBA" id="ARBA00023015"/>
    </source>
</evidence>
<dbReference type="Pfam" id="PF15915">
    <property type="entry name" value="BAT"/>
    <property type="match status" value="1"/>
</dbReference>
<dbReference type="InterPro" id="IPR031803">
    <property type="entry name" value="BAT_GAF/HTH-assoc"/>
</dbReference>
<keyword evidence="1" id="KW-0805">Transcription regulation</keyword>
<dbReference type="OrthoDB" id="156233at2157"/>
<name>A0A151AG31_9EURY</name>
<evidence type="ECO:0000313" key="6">
    <source>
        <dbReference type="Proteomes" id="UP000075321"/>
    </source>
</evidence>
<protein>
    <submittedName>
        <fullName evidence="5">HTH DNA binding domain protein</fullName>
    </submittedName>
</protein>
<evidence type="ECO:0000313" key="5">
    <source>
        <dbReference type="EMBL" id="KYH26357.1"/>
    </source>
</evidence>
<dbReference type="PANTHER" id="PTHR34236">
    <property type="entry name" value="DIMETHYL SULFOXIDE REDUCTASE TRANSCRIPTIONAL ACTIVATOR"/>
    <property type="match status" value="1"/>
</dbReference>
<keyword evidence="6" id="KW-1185">Reference proteome</keyword>
<dbReference type="PATRIC" id="fig|1008153.3.peg.1469"/>
<dbReference type="Pfam" id="PF04967">
    <property type="entry name" value="HTH_10"/>
    <property type="match status" value="1"/>
</dbReference>
<feature type="domain" description="HTH bat-type" evidence="3">
    <location>
        <begin position="155"/>
        <end position="206"/>
    </location>
</feature>
<dbReference type="EMBL" id="LTAZ01000004">
    <property type="protein sequence ID" value="KYH26357.1"/>
    <property type="molecule type" value="Genomic_DNA"/>
</dbReference>
<evidence type="ECO:0000259" key="4">
    <source>
        <dbReference type="Pfam" id="PF15915"/>
    </source>
</evidence>
<accession>A0A151AG31</accession>
<proteinExistence type="predicted"/>
<dbReference type="InterPro" id="IPR007050">
    <property type="entry name" value="HTH_bacterioopsin"/>
</dbReference>
<evidence type="ECO:0000256" key="2">
    <source>
        <dbReference type="ARBA" id="ARBA00023163"/>
    </source>
</evidence>
<dbReference type="Proteomes" id="UP000075321">
    <property type="component" value="Unassembled WGS sequence"/>
</dbReference>
<dbReference type="SUPFAM" id="SSF88659">
    <property type="entry name" value="Sigma3 and sigma4 domains of RNA polymerase sigma factors"/>
    <property type="match status" value="1"/>
</dbReference>
<dbReference type="PANTHER" id="PTHR34236:SF1">
    <property type="entry name" value="DIMETHYL SULFOXIDE REDUCTASE TRANSCRIPTIONAL ACTIVATOR"/>
    <property type="match status" value="1"/>
</dbReference>
<dbReference type="InterPro" id="IPR036388">
    <property type="entry name" value="WH-like_DNA-bd_sf"/>
</dbReference>
<dbReference type="RefSeq" id="WP_066381007.1">
    <property type="nucleotide sequence ID" value="NZ_LTAZ01000004.1"/>
</dbReference>
<evidence type="ECO:0000259" key="3">
    <source>
        <dbReference type="Pfam" id="PF04967"/>
    </source>
</evidence>
<organism evidence="5 6">
    <name type="scientific">Halalkalicoccus paucihalophilus</name>
    <dbReference type="NCBI Taxonomy" id="1008153"/>
    <lineage>
        <taxon>Archaea</taxon>
        <taxon>Methanobacteriati</taxon>
        <taxon>Methanobacteriota</taxon>
        <taxon>Stenosarchaea group</taxon>
        <taxon>Halobacteria</taxon>
        <taxon>Halobacteriales</taxon>
        <taxon>Halococcaceae</taxon>
        <taxon>Halalkalicoccus</taxon>
    </lineage>
</organism>
<dbReference type="InterPro" id="IPR013324">
    <property type="entry name" value="RNA_pol_sigma_r3/r4-like"/>
</dbReference>
<reference evidence="5 6" key="1">
    <citation type="submission" date="2016-02" db="EMBL/GenBank/DDBJ databases">
        <title>Genome sequence of Halalkalicoccus paucihalophilus DSM 24557.</title>
        <authorList>
            <person name="Poehlein A."/>
            <person name="Daniel R."/>
        </authorList>
    </citation>
    <scope>NUCLEOTIDE SEQUENCE [LARGE SCALE GENOMIC DNA]</scope>
    <source>
        <strain evidence="5 6">DSM 24557</strain>
    </source>
</reference>
<keyword evidence="2" id="KW-0804">Transcription</keyword>
<feature type="domain" description="Bacterioopsin transcriptional activator GAF and HTH associated" evidence="4">
    <location>
        <begin position="5"/>
        <end position="133"/>
    </location>
</feature>
<comment type="caution">
    <text evidence="5">The sequence shown here is derived from an EMBL/GenBank/DDBJ whole genome shotgun (WGS) entry which is preliminary data.</text>
</comment>